<sequence>MRPLKILFAALLLAGCGGSSGGGAATAPTESAAATASGGGQAAKSTAKAAAVRLQKVGSFDSPVYVTSPPGDTSRLFVVEQGGKVRVIKNGKTLDTPFLDVSDKIVSGSEQGLLSIAFAPDYAASGLFYVFYTDTDGNETVVEYQRSSDDVADAGSARKLFTVQDPEPNHNGGLLLFGPDKHLYIGIGDGGGAGDQHGPRGNAQNLGTLLGKILRIDPKASGGKPYAVPSDNPFVNRSGAKPEIYSYGLRNPWRFSFDRSTGDLAIGDVGQNEVEEIDFVRKGKGRGANFGWRPFEGNDRFAPGESAPGAIKPVITERHEDGNCSITGGIIIRDPALSSWRGRYVFGDYCRGVIQTAVLASGKASNLTDRKLKVSQLSSFGEDARGRVYATSLDGPVYRFVQ</sequence>
<name>A0A9X3MWT0_9ACTN</name>
<evidence type="ECO:0000313" key="4">
    <source>
        <dbReference type="Proteomes" id="UP001149140"/>
    </source>
</evidence>
<dbReference type="SUPFAM" id="SSF50952">
    <property type="entry name" value="Soluble quinoprotein glucose dehydrogenase"/>
    <property type="match status" value="1"/>
</dbReference>
<dbReference type="RefSeq" id="WP_270041934.1">
    <property type="nucleotide sequence ID" value="NZ_JAPDOD010000020.1"/>
</dbReference>
<organism evidence="3 4">
    <name type="scientific">Solirubrobacter ginsenosidimutans</name>
    <dbReference type="NCBI Taxonomy" id="490573"/>
    <lineage>
        <taxon>Bacteria</taxon>
        <taxon>Bacillati</taxon>
        <taxon>Actinomycetota</taxon>
        <taxon>Thermoleophilia</taxon>
        <taxon>Solirubrobacterales</taxon>
        <taxon>Solirubrobacteraceae</taxon>
        <taxon>Solirubrobacter</taxon>
    </lineage>
</organism>
<dbReference type="PANTHER" id="PTHR19328:SF75">
    <property type="entry name" value="ALDOSE SUGAR DEHYDROGENASE YLII"/>
    <property type="match status" value="1"/>
</dbReference>
<evidence type="ECO:0000313" key="3">
    <source>
        <dbReference type="EMBL" id="MDA0162697.1"/>
    </source>
</evidence>
<dbReference type="Proteomes" id="UP001149140">
    <property type="component" value="Unassembled WGS sequence"/>
</dbReference>
<dbReference type="AlphaFoldDB" id="A0A9X3MWT0"/>
<dbReference type="Gene3D" id="2.120.10.30">
    <property type="entry name" value="TolB, C-terminal domain"/>
    <property type="match status" value="1"/>
</dbReference>
<dbReference type="PROSITE" id="PS51257">
    <property type="entry name" value="PROKAR_LIPOPROTEIN"/>
    <property type="match status" value="1"/>
</dbReference>
<keyword evidence="1" id="KW-0732">Signal</keyword>
<evidence type="ECO:0000256" key="1">
    <source>
        <dbReference type="SAM" id="SignalP"/>
    </source>
</evidence>
<protein>
    <submittedName>
        <fullName evidence="3">PQQ-dependent sugar dehydrogenase</fullName>
    </submittedName>
</protein>
<accession>A0A9X3MWT0</accession>
<dbReference type="InterPro" id="IPR012938">
    <property type="entry name" value="Glc/Sorbosone_DH"/>
</dbReference>
<comment type="caution">
    <text evidence="3">The sequence shown here is derived from an EMBL/GenBank/DDBJ whole genome shotgun (WGS) entry which is preliminary data.</text>
</comment>
<feature type="signal peptide" evidence="1">
    <location>
        <begin position="1"/>
        <end position="24"/>
    </location>
</feature>
<gene>
    <name evidence="3" type="ORF">OM076_20665</name>
</gene>
<evidence type="ECO:0000259" key="2">
    <source>
        <dbReference type="Pfam" id="PF07995"/>
    </source>
</evidence>
<dbReference type="InterPro" id="IPR011042">
    <property type="entry name" value="6-blade_b-propeller_TolB-like"/>
</dbReference>
<reference evidence="3" key="1">
    <citation type="submission" date="2022-10" db="EMBL/GenBank/DDBJ databases">
        <title>The WGS of Solirubrobacter ginsenosidimutans DSM 21036.</title>
        <authorList>
            <person name="Jiang Z."/>
        </authorList>
    </citation>
    <scope>NUCLEOTIDE SEQUENCE</scope>
    <source>
        <strain evidence="3">DSM 21036</strain>
    </source>
</reference>
<feature type="domain" description="Glucose/Sorbosone dehydrogenase" evidence="2">
    <location>
        <begin position="72"/>
        <end position="360"/>
    </location>
</feature>
<keyword evidence="4" id="KW-1185">Reference proteome</keyword>
<dbReference type="Pfam" id="PF07995">
    <property type="entry name" value="GSDH"/>
    <property type="match status" value="1"/>
</dbReference>
<dbReference type="PANTHER" id="PTHR19328">
    <property type="entry name" value="HEDGEHOG-INTERACTING PROTEIN"/>
    <property type="match status" value="1"/>
</dbReference>
<dbReference type="EMBL" id="JAPDOD010000020">
    <property type="protein sequence ID" value="MDA0162697.1"/>
    <property type="molecule type" value="Genomic_DNA"/>
</dbReference>
<feature type="chain" id="PRO_5040904499" evidence="1">
    <location>
        <begin position="25"/>
        <end position="402"/>
    </location>
</feature>
<proteinExistence type="predicted"/>
<dbReference type="InterPro" id="IPR011041">
    <property type="entry name" value="Quinoprot_gluc/sorb_DH_b-prop"/>
</dbReference>